<evidence type="ECO:0000313" key="1">
    <source>
        <dbReference type="EMBL" id="NKX86284.1"/>
    </source>
</evidence>
<dbReference type="EMBL" id="JAAXOM010000001">
    <property type="protein sequence ID" value="NKX86284.1"/>
    <property type="molecule type" value="Genomic_DNA"/>
</dbReference>
<protein>
    <submittedName>
        <fullName evidence="1">RNA-binding protein</fullName>
    </submittedName>
</protein>
<gene>
    <name evidence="1" type="ORF">HGA10_03015</name>
</gene>
<dbReference type="RefSeq" id="WP_067638517.1">
    <property type="nucleotide sequence ID" value="NZ_JAAXOM010000001.1"/>
</dbReference>
<dbReference type="AlphaFoldDB" id="A0A846W0I1"/>
<accession>A0A846W0I1</accession>
<keyword evidence="2" id="KW-1185">Reference proteome</keyword>
<sequence>MLYTYRVSKYDPDDRDEHGRYLGAEDTDSDHGAVESAYLRAVAAFADDAGVDRLAIREPQIAAVDAPGLAGLFPPDLAGFHDGAEIPIAVGLELVRAMLRDNGAWCRLEVEDVFTVHVGWDQYVYIGADHACERALSRTHALGLFAERLSASPYDAVLDDEPGEQRPADDIFWTQLRRHLATHKAVILEEGYVVGASRWHRLTDDTIDAVRADLTPRSRLTVWPDLSGNVEEVLARLPVEGLIELIWEDEHGRISSTIADDTEFDELAAMVARARAATALSVDMDERCPLFTAVLPDSDGVLRARWRTDATPGDCGEGDCQDDA</sequence>
<dbReference type="Proteomes" id="UP000572007">
    <property type="component" value="Unassembled WGS sequence"/>
</dbReference>
<comment type="caution">
    <text evidence="1">The sequence shown here is derived from an EMBL/GenBank/DDBJ whole genome shotgun (WGS) entry which is preliminary data.</text>
</comment>
<reference evidence="1 2" key="1">
    <citation type="submission" date="2020-04" db="EMBL/GenBank/DDBJ databases">
        <title>MicrobeNet Type strains.</title>
        <authorList>
            <person name="Nicholson A.C."/>
        </authorList>
    </citation>
    <scope>NUCLEOTIDE SEQUENCE [LARGE SCALE GENOMIC DNA]</scope>
    <source>
        <strain evidence="1 2">DSM 44960</strain>
    </source>
</reference>
<organism evidence="1 2">
    <name type="scientific">Nocardia coubleae</name>
    <dbReference type="NCBI Taxonomy" id="356147"/>
    <lineage>
        <taxon>Bacteria</taxon>
        <taxon>Bacillati</taxon>
        <taxon>Actinomycetota</taxon>
        <taxon>Actinomycetes</taxon>
        <taxon>Mycobacteriales</taxon>
        <taxon>Nocardiaceae</taxon>
        <taxon>Nocardia</taxon>
    </lineage>
</organism>
<evidence type="ECO:0000313" key="2">
    <source>
        <dbReference type="Proteomes" id="UP000572007"/>
    </source>
</evidence>
<name>A0A846W0I1_9NOCA</name>
<proteinExistence type="predicted"/>